<proteinExistence type="predicted"/>
<feature type="signal peptide" evidence="1">
    <location>
        <begin position="1"/>
        <end position="35"/>
    </location>
</feature>
<evidence type="ECO:0000313" key="2">
    <source>
        <dbReference type="EMBL" id="AKJ98412.1"/>
    </source>
</evidence>
<reference evidence="2 3" key="1">
    <citation type="journal article" date="2015" name="Stand. Genomic Sci.">
        <title>Complete genome of Pseudomonas chlororaphis strain UFB2, a soil bacterium with antibacterial activity against bacterial canker pathogen of tomato.</title>
        <authorList>
            <person name="Deng P."/>
            <person name="Wang X."/>
            <person name="Baird S.M."/>
            <person name="Lu S.E."/>
        </authorList>
    </citation>
    <scope>NUCLEOTIDE SEQUENCE [LARGE SCALE GENOMIC DNA]</scope>
    <source>
        <strain evidence="2 3">UFB2</strain>
    </source>
</reference>
<dbReference type="EMBL" id="CP011020">
    <property type="protein sequence ID" value="AKJ98412.1"/>
    <property type="molecule type" value="Genomic_DNA"/>
</dbReference>
<feature type="chain" id="PRO_5002553996" evidence="1">
    <location>
        <begin position="36"/>
        <end position="180"/>
    </location>
</feature>
<name>A0A0G3GFT9_9PSED</name>
<protein>
    <submittedName>
        <fullName evidence="2">Uncharacterized protein</fullName>
    </submittedName>
</protein>
<gene>
    <name evidence="2" type="ORF">VM99_10190</name>
</gene>
<organism evidence="2 3">
    <name type="scientific">Pseudomonas chlororaphis</name>
    <dbReference type="NCBI Taxonomy" id="587753"/>
    <lineage>
        <taxon>Bacteria</taxon>
        <taxon>Pseudomonadati</taxon>
        <taxon>Pseudomonadota</taxon>
        <taxon>Gammaproteobacteria</taxon>
        <taxon>Pseudomonadales</taxon>
        <taxon>Pseudomonadaceae</taxon>
        <taxon>Pseudomonas</taxon>
    </lineage>
</organism>
<keyword evidence="1" id="KW-0732">Signal</keyword>
<dbReference type="AlphaFoldDB" id="A0A0G3GFT9"/>
<sequence length="180" mass="19573">MTAVTVQSKGSWSGPTMAMAMAAACLVMTDQMAFAEMSVPARAPVSPAKQPAAAKRVQDLVQKAVAELGKLEADMAKYTTILCQDNVPERYLEDQPFGLIADNLRFAEKKLRDFGTPVGREKDFSRLIRAVAKARSVAAMNDSLIRQRTTTPDVLESDIDLEGLKALTARTTKRLIDQAG</sequence>
<evidence type="ECO:0000313" key="3">
    <source>
        <dbReference type="Proteomes" id="UP000035212"/>
    </source>
</evidence>
<dbReference type="PATRIC" id="fig|587753.11.peg.2080"/>
<dbReference type="Proteomes" id="UP000035212">
    <property type="component" value="Chromosome"/>
</dbReference>
<evidence type="ECO:0000256" key="1">
    <source>
        <dbReference type="SAM" id="SignalP"/>
    </source>
</evidence>
<accession>A0A0G3GFT9</accession>
<reference evidence="3" key="2">
    <citation type="submission" date="2015-03" db="EMBL/GenBank/DDBJ databases">
        <authorList>
            <person name="Deng P."/>
            <person name="Lu S."/>
        </authorList>
    </citation>
    <scope>NUCLEOTIDE SEQUENCE [LARGE SCALE GENOMIC DNA]</scope>
    <source>
        <strain evidence="3">UFB2</strain>
    </source>
</reference>